<keyword evidence="2" id="KW-1185">Reference proteome</keyword>
<organism evidence="1 2">
    <name type="scientific">Grifola frondosa</name>
    <name type="common">Maitake</name>
    <name type="synonym">Polyporus frondosus</name>
    <dbReference type="NCBI Taxonomy" id="5627"/>
    <lineage>
        <taxon>Eukaryota</taxon>
        <taxon>Fungi</taxon>
        <taxon>Dikarya</taxon>
        <taxon>Basidiomycota</taxon>
        <taxon>Agaricomycotina</taxon>
        <taxon>Agaricomycetes</taxon>
        <taxon>Polyporales</taxon>
        <taxon>Grifolaceae</taxon>
        <taxon>Grifola</taxon>
    </lineage>
</organism>
<dbReference type="STRING" id="5627.A0A1C7MM51"/>
<gene>
    <name evidence="1" type="ORF">A0H81_02861</name>
</gene>
<dbReference type="AlphaFoldDB" id="A0A1C7MM51"/>
<accession>A0A1C7MM51</accession>
<comment type="caution">
    <text evidence="1">The sequence shown here is derived from an EMBL/GenBank/DDBJ whole genome shotgun (WGS) entry which is preliminary data.</text>
</comment>
<protein>
    <submittedName>
        <fullName evidence="1">Uncharacterized protein</fullName>
    </submittedName>
</protein>
<evidence type="ECO:0000313" key="2">
    <source>
        <dbReference type="Proteomes" id="UP000092993"/>
    </source>
</evidence>
<name>A0A1C7MM51_GRIFR</name>
<proteinExistence type="predicted"/>
<evidence type="ECO:0000313" key="1">
    <source>
        <dbReference type="EMBL" id="OBZ77940.1"/>
    </source>
</evidence>
<dbReference type="EMBL" id="LUGG01000002">
    <property type="protein sequence ID" value="OBZ77940.1"/>
    <property type="molecule type" value="Genomic_DNA"/>
</dbReference>
<sequence length="78" mass="8517">MLAGALQHGNCTVQYTSSVFSSAELADMVHRCGLTRMAQFPTYIATHLRATRCDPKLRAILQGLDEILVSGLSMSDMD</sequence>
<dbReference type="OrthoDB" id="429813at2759"/>
<reference evidence="1 2" key="1">
    <citation type="submission" date="2016-03" db="EMBL/GenBank/DDBJ databases">
        <title>Whole genome sequencing of Grifola frondosa 9006-11.</title>
        <authorList>
            <person name="Min B."/>
            <person name="Park H."/>
            <person name="Kim J.-G."/>
            <person name="Cho H."/>
            <person name="Oh Y.-L."/>
            <person name="Kong W.-S."/>
            <person name="Choi I.-G."/>
        </authorList>
    </citation>
    <scope>NUCLEOTIDE SEQUENCE [LARGE SCALE GENOMIC DNA]</scope>
    <source>
        <strain evidence="1 2">9006-11</strain>
    </source>
</reference>
<dbReference type="Proteomes" id="UP000092993">
    <property type="component" value="Unassembled WGS sequence"/>
</dbReference>